<evidence type="ECO:0000256" key="10">
    <source>
        <dbReference type="ARBA" id="ARBA00022694"/>
    </source>
</evidence>
<accession>A0ABQ8GS99</accession>
<dbReference type="Gene3D" id="2.120.10.80">
    <property type="entry name" value="Kelch-type beta propeller"/>
    <property type="match status" value="1"/>
</dbReference>
<dbReference type="Gene3D" id="6.10.140.1470">
    <property type="match status" value="1"/>
</dbReference>
<proteinExistence type="inferred from homology"/>
<keyword evidence="19" id="KW-1185">Reference proteome</keyword>
<dbReference type="EMBL" id="JAGTJR010000002">
    <property type="protein sequence ID" value="KAH7063367.1"/>
    <property type="molecule type" value="Genomic_DNA"/>
</dbReference>
<evidence type="ECO:0000313" key="18">
    <source>
        <dbReference type="EMBL" id="KAH7063367.1"/>
    </source>
</evidence>
<dbReference type="Pfam" id="PF13418">
    <property type="entry name" value="Beta-prop_TYW4"/>
    <property type="match status" value="1"/>
</dbReference>
<dbReference type="EC" id="2.1.1.290" evidence="5"/>
<keyword evidence="7" id="KW-0489">Methyltransferase</keyword>
<evidence type="ECO:0000256" key="15">
    <source>
        <dbReference type="ARBA" id="ARBA00049250"/>
    </source>
</evidence>
<sequence length="1063" mass="117647">MSARTRESRPAPKSTKEKRDDDIMLTNDSSIVSKQSVVKLYHNDQPDFFKPFVAKSQRRSPLINRGYWLRMRAIERTVSSFLDETKGKDRLVVNLGCGYDPLPFYFLHQQPELCSRTTFVDVDYPQLMLKKRACISNNASLQELLPMLASESSSSSAVWRAGQYLAVGCDLRKLTELENILQTEVHIHDCAILFVAEVSVAYMDVKSADAVVSWGSNFKDARFCILEQCLPEGRSHPFAHTMLSHFEKLHTHLKVVYEYPTLAAQENRFRTAGWAQAKARTLWELWSDDEFLSPEQRRCLDHTEPFDEWEEFALFGGHYLLLVARTDEAAQPTIQEPPKAVSPLSIHQQAILDLKPHPPHAAASLRRFGASYSHGEKAIIHGGYGEQSRLSDFAVYSSDAKYKGKIDRQSVGPGELMCHTITNIASGDDLFLLVGGRGSPSKASSKTWLVTSTGRCISADSFNTEHVFNGRYRHCAVSVAIENKKDAPGVLIYGGKCDASTVLDDFLLFDLKKQSWCSVPCAGSTQADDVPAPRFGASMSKFNIRSTGSSDGPQTGILMGGISEDNTILDDVWVWTLDWRNGYPFIVCKKKTTELRRCDGASTYARFGASLISCSENTFLLIGGVTRDRILGWDEEILLVSMGAKAQVHRVHLPPCPSPRPLFVGVGSARTQDRVLLAGGGAVCFSMGSFWNMHTYSLELKLDEAKPPHTSLTETSGTKLEGITVNGAQLPTASEVLQHSAVPLKTIDRVSIQTKEDFDAIVARSQPVILTGLNIGPCTSLWTPDYLISKIGPDRPVIVHSCPTSRMTFQTKNFSYLKQSFGDFMAAVTSGAQLYLRSVATTQPAKHATHLSKDFPSLAADFCLPEVLSTVSSNAHSSPLRISGPVTLWLHYDVLANVLCQIRGTKRLRLYPPSDVSRLAYPPGASSSNVDVFASRNDMSDAQYANLMRTHPHEAFLRPGDVLFIPPAWSHTAKPEEKLSVAVNCFWRNLGDEVYAQGRDVYGNRDIAAYEEGRKAVEKMAKGFEGVPKDLRGFYLERLVGELREKVEASGAEGVGEGNERDS</sequence>
<evidence type="ECO:0000256" key="14">
    <source>
        <dbReference type="ARBA" id="ARBA00030847"/>
    </source>
</evidence>
<evidence type="ECO:0000313" key="19">
    <source>
        <dbReference type="Proteomes" id="UP000774617"/>
    </source>
</evidence>
<comment type="catalytic activity">
    <reaction evidence="15">
        <text>7-[(3S)-(3-amino-3-methoxycarbonyl)propyl]wyosine(37) in tRNA(Phe) + S-adenosyl-L-methionine + CO2 = wybutosine(37) in tRNA(Phe) + S-adenosyl-L-homocysteine + 2 H(+)</text>
        <dbReference type="Rhea" id="RHEA:37119"/>
        <dbReference type="Rhea" id="RHEA-COMP:11844"/>
        <dbReference type="Rhea" id="RHEA-COMP:11847"/>
        <dbReference type="ChEBI" id="CHEBI:15378"/>
        <dbReference type="ChEBI" id="CHEBI:16526"/>
        <dbReference type="ChEBI" id="CHEBI:57856"/>
        <dbReference type="ChEBI" id="CHEBI:59789"/>
        <dbReference type="ChEBI" id="CHEBI:73544"/>
        <dbReference type="ChEBI" id="CHEBI:74275"/>
        <dbReference type="EC" id="2.3.1.231"/>
    </reaction>
</comment>
<dbReference type="Gene3D" id="3.40.50.150">
    <property type="entry name" value="Vaccinia Virus protein VP39"/>
    <property type="match status" value="1"/>
</dbReference>
<dbReference type="PROSITE" id="PS51184">
    <property type="entry name" value="JMJC"/>
    <property type="match status" value="1"/>
</dbReference>
<comment type="caution">
    <text evidence="18">The sequence shown here is derived from an EMBL/GenBank/DDBJ whole genome shotgun (WGS) entry which is preliminary data.</text>
</comment>
<dbReference type="InterPro" id="IPR011043">
    <property type="entry name" value="Gal_Oxase/kelch_b-propeller"/>
</dbReference>
<evidence type="ECO:0000256" key="9">
    <source>
        <dbReference type="ARBA" id="ARBA00022691"/>
    </source>
</evidence>
<feature type="region of interest" description="Disordered" evidence="16">
    <location>
        <begin position="1"/>
        <end position="22"/>
    </location>
</feature>
<keyword evidence="8" id="KW-0808">Transferase</keyword>
<comment type="similarity">
    <text evidence="3">Belongs to the methyltransferase superfamily. LCMT family.</text>
</comment>
<feature type="domain" description="JmjC" evidence="17">
    <location>
        <begin position="832"/>
        <end position="1004"/>
    </location>
</feature>
<comment type="pathway">
    <text evidence="2">tRNA modification; wybutosine-tRNA(Phe) biosynthesis.</text>
</comment>
<dbReference type="Pfam" id="PF13621">
    <property type="entry name" value="Cupin_8"/>
    <property type="match status" value="1"/>
</dbReference>
<evidence type="ECO:0000256" key="7">
    <source>
        <dbReference type="ARBA" id="ARBA00022603"/>
    </source>
</evidence>
<evidence type="ECO:0000256" key="1">
    <source>
        <dbReference type="ARBA" id="ARBA00001806"/>
    </source>
</evidence>
<evidence type="ECO:0000256" key="5">
    <source>
        <dbReference type="ARBA" id="ARBA00012779"/>
    </source>
</evidence>
<dbReference type="Gene3D" id="2.60.120.650">
    <property type="entry name" value="Cupin"/>
    <property type="match status" value="1"/>
</dbReference>
<evidence type="ECO:0000256" key="16">
    <source>
        <dbReference type="SAM" id="MobiDB-lite"/>
    </source>
</evidence>
<evidence type="ECO:0000256" key="8">
    <source>
        <dbReference type="ARBA" id="ARBA00022679"/>
    </source>
</evidence>
<dbReference type="PANTHER" id="PTHR46529:SF1">
    <property type="entry name" value="TRNA WYBUTOSINE-SYNTHESIZING PROTEIN 4"/>
    <property type="match status" value="1"/>
</dbReference>
<evidence type="ECO:0000256" key="12">
    <source>
        <dbReference type="ARBA" id="ARBA00029750"/>
    </source>
</evidence>
<dbReference type="InterPro" id="IPR007213">
    <property type="entry name" value="Ppm1/Ppm2/Tcmp"/>
</dbReference>
<name>A0ABQ8GS99_9PEZI</name>
<evidence type="ECO:0000256" key="4">
    <source>
        <dbReference type="ARBA" id="ARBA00012155"/>
    </source>
</evidence>
<evidence type="ECO:0000259" key="17">
    <source>
        <dbReference type="PROSITE" id="PS51184"/>
    </source>
</evidence>
<dbReference type="PANTHER" id="PTHR46529">
    <property type="entry name" value="TRNA WYBUTOSINE-SYNTHESIZING PROTEIN 4"/>
    <property type="match status" value="1"/>
</dbReference>
<comment type="catalytic activity">
    <reaction evidence="1">
        <text>7-[(3S)-3-amino-3-carboxypropyl]wyosine(37) in tRNA(Phe) + S-adenosyl-L-methionine = 7-[(3S)-(3-amino-3-methoxycarbonyl)propyl]wyosine(37) in tRNA(Phe) + S-adenosyl-L-homocysteine</text>
        <dbReference type="Rhea" id="RHEA:36903"/>
        <dbReference type="Rhea" id="RHEA-COMP:10379"/>
        <dbReference type="Rhea" id="RHEA-COMP:11844"/>
        <dbReference type="ChEBI" id="CHEBI:57856"/>
        <dbReference type="ChEBI" id="CHEBI:59789"/>
        <dbReference type="ChEBI" id="CHEBI:73543"/>
        <dbReference type="ChEBI" id="CHEBI:74275"/>
        <dbReference type="EC" id="2.1.1.290"/>
    </reaction>
</comment>
<evidence type="ECO:0000256" key="6">
    <source>
        <dbReference type="ARBA" id="ARBA00018045"/>
    </source>
</evidence>
<evidence type="ECO:0000256" key="11">
    <source>
        <dbReference type="ARBA" id="ARBA00025588"/>
    </source>
</evidence>
<dbReference type="SUPFAM" id="SSF50965">
    <property type="entry name" value="Galactose oxidase, central domain"/>
    <property type="match status" value="1"/>
</dbReference>
<dbReference type="Proteomes" id="UP000774617">
    <property type="component" value="Unassembled WGS sequence"/>
</dbReference>
<evidence type="ECO:0000256" key="13">
    <source>
        <dbReference type="ARBA" id="ARBA00030231"/>
    </source>
</evidence>
<evidence type="ECO:0000256" key="3">
    <source>
        <dbReference type="ARBA" id="ARBA00010703"/>
    </source>
</evidence>
<reference evidence="18 19" key="1">
    <citation type="journal article" date="2021" name="Nat. Commun.">
        <title>Genetic determinants of endophytism in the Arabidopsis root mycobiome.</title>
        <authorList>
            <person name="Mesny F."/>
            <person name="Miyauchi S."/>
            <person name="Thiergart T."/>
            <person name="Pickel B."/>
            <person name="Atanasova L."/>
            <person name="Karlsson M."/>
            <person name="Huettel B."/>
            <person name="Barry K.W."/>
            <person name="Haridas S."/>
            <person name="Chen C."/>
            <person name="Bauer D."/>
            <person name="Andreopoulos W."/>
            <person name="Pangilinan J."/>
            <person name="LaButti K."/>
            <person name="Riley R."/>
            <person name="Lipzen A."/>
            <person name="Clum A."/>
            <person name="Drula E."/>
            <person name="Henrissat B."/>
            <person name="Kohler A."/>
            <person name="Grigoriev I.V."/>
            <person name="Martin F.M."/>
            <person name="Hacquard S."/>
        </authorList>
    </citation>
    <scope>NUCLEOTIDE SEQUENCE [LARGE SCALE GENOMIC DNA]</scope>
    <source>
        <strain evidence="18 19">MPI-SDFR-AT-0080</strain>
    </source>
</reference>
<comment type="function">
    <text evidence="11">Probable S-adenosyl-L-methionine-dependent methyltransferase that acts as a component of the wybutosine biosynthesis pathway. Wybutosine is a hyper modified guanosine with a tricyclic base found at the 3'-position adjacent to the anticodon of eukaryotic phenylalanine tRNA. May methylate the carboxyl group of leucine residues to form alpha-leucine ester residues.</text>
</comment>
<dbReference type="SUPFAM" id="SSF51197">
    <property type="entry name" value="Clavaminate synthase-like"/>
    <property type="match status" value="1"/>
</dbReference>
<protein>
    <recommendedName>
        <fullName evidence="6">tRNA wybutosine-synthesizing protein 4</fullName>
        <ecNumber evidence="5">2.1.1.290</ecNumber>
        <ecNumber evidence="4">2.3.1.231</ecNumber>
    </recommendedName>
    <alternativeName>
        <fullName evidence="13">Leucine carboxyl methyltransferase 2</fullName>
    </alternativeName>
    <alternativeName>
        <fullName evidence="14">tRNA(Phe) (7-(3-amino-3-(methoxycarbonyl)propyl)wyosine(37)-N)-methoxycarbonyltransferase</fullName>
    </alternativeName>
    <alternativeName>
        <fullName evidence="12">tRNA(Phe) (7-(3-amino-3-carboxypropyl)wyosine(37)-O)-methyltransferase</fullName>
    </alternativeName>
</protein>
<dbReference type="InterPro" id="IPR041667">
    <property type="entry name" value="Cupin_8"/>
</dbReference>
<keyword evidence="9" id="KW-0949">S-adenosyl-L-methionine</keyword>
<gene>
    <name evidence="18" type="ORF">B0J12DRAFT_167259</name>
</gene>
<dbReference type="InterPro" id="IPR015915">
    <property type="entry name" value="Kelch-typ_b-propeller"/>
</dbReference>
<organism evidence="18 19">
    <name type="scientific">Macrophomina phaseolina</name>
    <dbReference type="NCBI Taxonomy" id="35725"/>
    <lineage>
        <taxon>Eukaryota</taxon>
        <taxon>Fungi</taxon>
        <taxon>Dikarya</taxon>
        <taxon>Ascomycota</taxon>
        <taxon>Pezizomycotina</taxon>
        <taxon>Dothideomycetes</taxon>
        <taxon>Dothideomycetes incertae sedis</taxon>
        <taxon>Botryosphaeriales</taxon>
        <taxon>Botryosphaeriaceae</taxon>
        <taxon>Macrophomina</taxon>
    </lineage>
</organism>
<dbReference type="Pfam" id="PF04072">
    <property type="entry name" value="LCM"/>
    <property type="match status" value="1"/>
</dbReference>
<evidence type="ECO:0000256" key="2">
    <source>
        <dbReference type="ARBA" id="ARBA00004797"/>
    </source>
</evidence>
<keyword evidence="10" id="KW-0819">tRNA processing</keyword>
<dbReference type="InterPro" id="IPR029063">
    <property type="entry name" value="SAM-dependent_MTases_sf"/>
</dbReference>
<dbReference type="InterPro" id="IPR003347">
    <property type="entry name" value="JmjC_dom"/>
</dbReference>
<dbReference type="SUPFAM" id="SSF53335">
    <property type="entry name" value="S-adenosyl-L-methionine-dependent methyltransferases"/>
    <property type="match status" value="1"/>
</dbReference>
<dbReference type="EC" id="2.3.1.231" evidence="4"/>